<name>A0A0F8WPD5_9ZZZZ</name>
<protein>
    <submittedName>
        <fullName evidence="1">Uncharacterized protein</fullName>
    </submittedName>
</protein>
<comment type="caution">
    <text evidence="1">The sequence shown here is derived from an EMBL/GenBank/DDBJ whole genome shotgun (WGS) entry which is preliminary data.</text>
</comment>
<accession>A0A0F8WPD5</accession>
<dbReference type="EMBL" id="LAZR01063941">
    <property type="protein sequence ID" value="KKK58518.1"/>
    <property type="molecule type" value="Genomic_DNA"/>
</dbReference>
<sequence length="127" mass="14489">MTYVHGSRPTKKSEAACVFFAGRDSSIFNILPTGQIEILEVSKQEFRCKDSTWIGDLAVTLRAIPQGYGVPHDFGAPNSSVTRHSRVRSLRNNLKDTYGIKPTIKEMTDRRYLISVKEFIQRRKREA</sequence>
<proteinExistence type="predicted"/>
<evidence type="ECO:0000313" key="1">
    <source>
        <dbReference type="EMBL" id="KKK58518.1"/>
    </source>
</evidence>
<gene>
    <name evidence="1" type="ORF">LCGC14_3043620</name>
</gene>
<dbReference type="AlphaFoldDB" id="A0A0F8WPD5"/>
<reference evidence="1" key="1">
    <citation type="journal article" date="2015" name="Nature">
        <title>Complex archaea that bridge the gap between prokaryotes and eukaryotes.</title>
        <authorList>
            <person name="Spang A."/>
            <person name="Saw J.H."/>
            <person name="Jorgensen S.L."/>
            <person name="Zaremba-Niedzwiedzka K."/>
            <person name="Martijn J."/>
            <person name="Lind A.E."/>
            <person name="van Eijk R."/>
            <person name="Schleper C."/>
            <person name="Guy L."/>
            <person name="Ettema T.J."/>
        </authorList>
    </citation>
    <scope>NUCLEOTIDE SEQUENCE</scope>
</reference>
<organism evidence="1">
    <name type="scientific">marine sediment metagenome</name>
    <dbReference type="NCBI Taxonomy" id="412755"/>
    <lineage>
        <taxon>unclassified sequences</taxon>
        <taxon>metagenomes</taxon>
        <taxon>ecological metagenomes</taxon>
    </lineage>
</organism>